<keyword evidence="2" id="KW-1185">Reference proteome</keyword>
<dbReference type="Proteomes" id="UP000002015">
    <property type="component" value="Chromosome"/>
</dbReference>
<reference evidence="1 2" key="1">
    <citation type="submission" date="2007-08" db="EMBL/GenBank/DDBJ databases">
        <title>Complete sequence of Shewanella sediminis HAW-EB3.</title>
        <authorList>
            <consortium name="US DOE Joint Genome Institute"/>
            <person name="Copeland A."/>
            <person name="Lucas S."/>
            <person name="Lapidus A."/>
            <person name="Barry K."/>
            <person name="Glavina del Rio T."/>
            <person name="Dalin E."/>
            <person name="Tice H."/>
            <person name="Pitluck S."/>
            <person name="Chertkov O."/>
            <person name="Brettin T."/>
            <person name="Bruce D."/>
            <person name="Detter J.C."/>
            <person name="Han C."/>
            <person name="Schmutz J."/>
            <person name="Larimer F."/>
            <person name="Land M."/>
            <person name="Hauser L."/>
            <person name="Kyrpides N."/>
            <person name="Kim E."/>
            <person name="Zhao J.-S."/>
            <person name="Richardson P."/>
        </authorList>
    </citation>
    <scope>NUCLEOTIDE SEQUENCE [LARGE SCALE GENOMIC DNA]</scope>
    <source>
        <strain evidence="1 2">HAW-EB3</strain>
    </source>
</reference>
<dbReference type="EMBL" id="CP000821">
    <property type="protein sequence ID" value="ABV36987.1"/>
    <property type="molecule type" value="Genomic_DNA"/>
</dbReference>
<gene>
    <name evidence="1" type="ordered locus">Ssed_2378</name>
</gene>
<organism evidence="1 2">
    <name type="scientific">Shewanella sediminis (strain HAW-EB3)</name>
    <dbReference type="NCBI Taxonomy" id="425104"/>
    <lineage>
        <taxon>Bacteria</taxon>
        <taxon>Pseudomonadati</taxon>
        <taxon>Pseudomonadota</taxon>
        <taxon>Gammaproteobacteria</taxon>
        <taxon>Alteromonadales</taxon>
        <taxon>Shewanellaceae</taxon>
        <taxon>Shewanella</taxon>
    </lineage>
</organism>
<dbReference type="KEGG" id="sse:Ssed_2378"/>
<dbReference type="AlphaFoldDB" id="A8FVW4"/>
<name>A8FVW4_SHESH</name>
<evidence type="ECO:0000313" key="1">
    <source>
        <dbReference type="EMBL" id="ABV36987.1"/>
    </source>
</evidence>
<accession>A8FVW4</accession>
<sequence>MKVQVSLSVIIIFLMGINIIPAWQVYESRLSITTDSPTGSSFAERYLILGDWPASDVYSALEDNNKYLLIKDKKSAKNNN</sequence>
<dbReference type="HOGENOM" id="CLU_2587788_0_0_6"/>
<proteinExistence type="predicted"/>
<protein>
    <submittedName>
        <fullName evidence="1">Uncharacterized protein</fullName>
    </submittedName>
</protein>
<evidence type="ECO:0000313" key="2">
    <source>
        <dbReference type="Proteomes" id="UP000002015"/>
    </source>
</evidence>
<dbReference type="eggNOG" id="ENOG5031I8A">
    <property type="taxonomic scope" value="Bacteria"/>
</dbReference>